<dbReference type="EMBL" id="CM045769">
    <property type="protein sequence ID" value="KAI7995305.1"/>
    <property type="molecule type" value="Genomic_DNA"/>
</dbReference>
<evidence type="ECO:0000313" key="2">
    <source>
        <dbReference type="Proteomes" id="UP001060215"/>
    </source>
</evidence>
<proteinExistence type="predicted"/>
<name>A0ACC0G4M0_9ERIC</name>
<evidence type="ECO:0000313" key="1">
    <source>
        <dbReference type="EMBL" id="KAI7995305.1"/>
    </source>
</evidence>
<keyword evidence="2" id="KW-1185">Reference proteome</keyword>
<sequence length="244" mass="26804">MASIPRPPPPPPPPPTPLLLIGSPRLTLPKPTLQPRSSALTPKVINFELMADSTPSPTASDSPLPQTPPPRPLPPFKDHNNKENSIPNFPESKEDIRGMQCGEDGDGRTWRVGVREGHIDGQRVQRRADRANEGKKRKDSPIGSPRVFVKERYVGGVEEVMRIVEDGCLGNSEGLPKLKMVMVVKEEMSMSTQNHGKTVVVRCPDCNENGLVLRPSQNDPTTQREASSSSSVSMFFISIIDECK</sequence>
<organism evidence="1 2">
    <name type="scientific">Camellia lanceoleosa</name>
    <dbReference type="NCBI Taxonomy" id="1840588"/>
    <lineage>
        <taxon>Eukaryota</taxon>
        <taxon>Viridiplantae</taxon>
        <taxon>Streptophyta</taxon>
        <taxon>Embryophyta</taxon>
        <taxon>Tracheophyta</taxon>
        <taxon>Spermatophyta</taxon>
        <taxon>Magnoliopsida</taxon>
        <taxon>eudicotyledons</taxon>
        <taxon>Gunneridae</taxon>
        <taxon>Pentapetalae</taxon>
        <taxon>asterids</taxon>
        <taxon>Ericales</taxon>
        <taxon>Theaceae</taxon>
        <taxon>Camellia</taxon>
    </lineage>
</organism>
<reference evidence="1 2" key="1">
    <citation type="journal article" date="2022" name="Plant J.">
        <title>Chromosome-level genome of Camellia lanceoleosa provides a valuable resource for understanding genome evolution and self-incompatibility.</title>
        <authorList>
            <person name="Gong W."/>
            <person name="Xiao S."/>
            <person name="Wang L."/>
            <person name="Liao Z."/>
            <person name="Chang Y."/>
            <person name="Mo W."/>
            <person name="Hu G."/>
            <person name="Li W."/>
            <person name="Zhao G."/>
            <person name="Zhu H."/>
            <person name="Hu X."/>
            <person name="Ji K."/>
            <person name="Xiang X."/>
            <person name="Song Q."/>
            <person name="Yuan D."/>
            <person name="Jin S."/>
            <person name="Zhang L."/>
        </authorList>
    </citation>
    <scope>NUCLEOTIDE SEQUENCE [LARGE SCALE GENOMIC DNA]</scope>
    <source>
        <strain evidence="1">SQ_2022a</strain>
    </source>
</reference>
<comment type="caution">
    <text evidence="1">The sequence shown here is derived from an EMBL/GenBank/DDBJ whole genome shotgun (WGS) entry which is preliminary data.</text>
</comment>
<protein>
    <submittedName>
        <fullName evidence="1">Uncharacterized protein</fullName>
    </submittedName>
</protein>
<accession>A0ACC0G4M0</accession>
<dbReference type="Proteomes" id="UP001060215">
    <property type="component" value="Chromosome 12"/>
</dbReference>
<gene>
    <name evidence="1" type="ORF">LOK49_LG11G02918</name>
</gene>